<dbReference type="HOGENOM" id="CLU_001570_25_0_1"/>
<sequence>MPGAILSLVVLFAISRIYKFCSGVQAVGHIPGIRCAFGTRSSLGLLLPTRLNFFFTNIGTDYEWERLRTDGYERDTGIISVVPWLHGTPTILVSSAGTIQQILEHSNGFDKTSPDDSATSYLFGRNLVVVQKEEWKKHRRVLSPAFSNNLYSMVWKESIRTFRDMIEAEEWEKQENVVIPVLNDLISKFTLSIIASCAFDFRPAWSDSFDMTADGMNLPSCFKVMVRDAQVFALTPTWAYALPFKLLRRVDTASRTIFSFMRSQISLRREKIANEDVAGETSQGKHTIFNNIIRASTDSGKFAFGEDEVIGNTFIMLFAGHETTARTLTALLALLALYPDEQDKVCQEIERVLPDRRDPDFEDYDSFTQIRNCIQETMRLYPPVTMLIREAIQDTHLDITSYGINGKGQSVVIKKGSHLIGDIVGMHYNPNYFPEPEAFKPSRWDDDTINKDAFVGFGQGPRACIGRKFSLAEATCFIIMLLRDWRVKIDLGKDETPQQWQRRVMTGTMTGPGGLGPISVKFSKRTRGG</sequence>
<dbReference type="InterPro" id="IPR050196">
    <property type="entry name" value="Cytochrome_P450_Monoox"/>
</dbReference>
<dbReference type="InParanoid" id="A0A067M7R8"/>
<dbReference type="GO" id="GO:0016705">
    <property type="term" value="F:oxidoreductase activity, acting on paired donors, with incorporation or reduction of molecular oxygen"/>
    <property type="evidence" value="ECO:0007669"/>
    <property type="project" value="InterPro"/>
</dbReference>
<dbReference type="Proteomes" id="UP000027195">
    <property type="component" value="Unassembled WGS sequence"/>
</dbReference>
<dbReference type="OrthoDB" id="1470350at2759"/>
<feature type="chain" id="PRO_5001641066" description="Cytochrome P450" evidence="9">
    <location>
        <begin position="24"/>
        <end position="529"/>
    </location>
</feature>
<dbReference type="PRINTS" id="PR00385">
    <property type="entry name" value="P450"/>
</dbReference>
<comment type="similarity">
    <text evidence="1 8">Belongs to the cytochrome P450 family.</text>
</comment>
<evidence type="ECO:0000256" key="8">
    <source>
        <dbReference type="RuleBase" id="RU000461"/>
    </source>
</evidence>
<dbReference type="Gene3D" id="1.10.630.10">
    <property type="entry name" value="Cytochrome P450"/>
    <property type="match status" value="1"/>
</dbReference>
<keyword evidence="3 7" id="KW-0479">Metal-binding</keyword>
<feature type="binding site" description="axial binding residue" evidence="7">
    <location>
        <position position="464"/>
    </location>
    <ligand>
        <name>heme</name>
        <dbReference type="ChEBI" id="CHEBI:30413"/>
    </ligand>
    <ligandPart>
        <name>Fe</name>
        <dbReference type="ChEBI" id="CHEBI:18248"/>
    </ligandPart>
</feature>
<proteinExistence type="inferred from homology"/>
<dbReference type="PRINTS" id="PR00463">
    <property type="entry name" value="EP450I"/>
</dbReference>
<evidence type="ECO:0000256" key="1">
    <source>
        <dbReference type="ARBA" id="ARBA00010617"/>
    </source>
</evidence>
<evidence type="ECO:0000256" key="7">
    <source>
        <dbReference type="PIRSR" id="PIRSR602401-1"/>
    </source>
</evidence>
<evidence type="ECO:0000313" key="11">
    <source>
        <dbReference type="Proteomes" id="UP000027195"/>
    </source>
</evidence>
<evidence type="ECO:0000256" key="5">
    <source>
        <dbReference type="ARBA" id="ARBA00023004"/>
    </source>
</evidence>
<dbReference type="InterPro" id="IPR036396">
    <property type="entry name" value="Cyt_P450_sf"/>
</dbReference>
<dbReference type="EMBL" id="KL198064">
    <property type="protein sequence ID" value="KDQ10750.1"/>
    <property type="molecule type" value="Genomic_DNA"/>
</dbReference>
<evidence type="ECO:0000313" key="10">
    <source>
        <dbReference type="EMBL" id="KDQ10750.1"/>
    </source>
</evidence>
<dbReference type="GO" id="GO:0005506">
    <property type="term" value="F:iron ion binding"/>
    <property type="evidence" value="ECO:0007669"/>
    <property type="project" value="InterPro"/>
</dbReference>
<reference evidence="11" key="1">
    <citation type="journal article" date="2014" name="Proc. Natl. Acad. Sci. U.S.A.">
        <title>Extensive sampling of basidiomycete genomes demonstrates inadequacy of the white-rot/brown-rot paradigm for wood decay fungi.</title>
        <authorList>
            <person name="Riley R."/>
            <person name="Salamov A.A."/>
            <person name="Brown D.W."/>
            <person name="Nagy L.G."/>
            <person name="Floudas D."/>
            <person name="Held B.W."/>
            <person name="Levasseur A."/>
            <person name="Lombard V."/>
            <person name="Morin E."/>
            <person name="Otillar R."/>
            <person name="Lindquist E.A."/>
            <person name="Sun H."/>
            <person name="LaButti K.M."/>
            <person name="Schmutz J."/>
            <person name="Jabbour D."/>
            <person name="Luo H."/>
            <person name="Baker S.E."/>
            <person name="Pisabarro A.G."/>
            <person name="Walton J.D."/>
            <person name="Blanchette R.A."/>
            <person name="Henrissat B."/>
            <person name="Martin F."/>
            <person name="Cullen D."/>
            <person name="Hibbett D.S."/>
            <person name="Grigoriev I.V."/>
        </authorList>
    </citation>
    <scope>NUCLEOTIDE SEQUENCE [LARGE SCALE GENOMIC DNA]</scope>
    <source>
        <strain evidence="11">FD-172 SS1</strain>
    </source>
</reference>
<gene>
    <name evidence="10" type="ORF">BOTBODRAFT_115251</name>
</gene>
<keyword evidence="6 8" id="KW-0503">Monooxygenase</keyword>
<evidence type="ECO:0000256" key="9">
    <source>
        <dbReference type="SAM" id="SignalP"/>
    </source>
</evidence>
<dbReference type="InterPro" id="IPR001128">
    <property type="entry name" value="Cyt_P450"/>
</dbReference>
<dbReference type="SUPFAM" id="SSF48264">
    <property type="entry name" value="Cytochrome P450"/>
    <property type="match status" value="1"/>
</dbReference>
<keyword evidence="11" id="KW-1185">Reference proteome</keyword>
<evidence type="ECO:0000256" key="4">
    <source>
        <dbReference type="ARBA" id="ARBA00023002"/>
    </source>
</evidence>
<dbReference type="AlphaFoldDB" id="A0A067M7R8"/>
<dbReference type="InterPro" id="IPR002401">
    <property type="entry name" value="Cyt_P450_E_grp-I"/>
</dbReference>
<comment type="cofactor">
    <cofactor evidence="7">
        <name>heme</name>
        <dbReference type="ChEBI" id="CHEBI:30413"/>
    </cofactor>
</comment>
<evidence type="ECO:0008006" key="12">
    <source>
        <dbReference type="Google" id="ProtNLM"/>
    </source>
</evidence>
<keyword evidence="9" id="KW-0732">Signal</keyword>
<name>A0A067M7R8_BOTB1</name>
<evidence type="ECO:0000256" key="3">
    <source>
        <dbReference type="ARBA" id="ARBA00022723"/>
    </source>
</evidence>
<keyword evidence="5 7" id="KW-0408">Iron</keyword>
<dbReference type="InterPro" id="IPR017972">
    <property type="entry name" value="Cyt_P450_CS"/>
</dbReference>
<dbReference type="Pfam" id="PF00067">
    <property type="entry name" value="p450"/>
    <property type="match status" value="1"/>
</dbReference>
<evidence type="ECO:0000256" key="2">
    <source>
        <dbReference type="ARBA" id="ARBA00022617"/>
    </source>
</evidence>
<dbReference type="STRING" id="930990.A0A067M7R8"/>
<feature type="signal peptide" evidence="9">
    <location>
        <begin position="1"/>
        <end position="23"/>
    </location>
</feature>
<keyword evidence="2 7" id="KW-0349">Heme</keyword>
<dbReference type="PANTHER" id="PTHR24291">
    <property type="entry name" value="CYTOCHROME P450 FAMILY 4"/>
    <property type="match status" value="1"/>
</dbReference>
<dbReference type="GO" id="GO:0004497">
    <property type="term" value="F:monooxygenase activity"/>
    <property type="evidence" value="ECO:0007669"/>
    <property type="project" value="UniProtKB-KW"/>
</dbReference>
<evidence type="ECO:0000256" key="6">
    <source>
        <dbReference type="ARBA" id="ARBA00023033"/>
    </source>
</evidence>
<dbReference type="PROSITE" id="PS00086">
    <property type="entry name" value="CYTOCHROME_P450"/>
    <property type="match status" value="1"/>
</dbReference>
<dbReference type="PANTHER" id="PTHR24291:SF50">
    <property type="entry name" value="BIFUNCTIONAL ALBAFLAVENONE MONOOXYGENASE_TERPENE SYNTHASE"/>
    <property type="match status" value="1"/>
</dbReference>
<organism evidence="10 11">
    <name type="scientific">Botryobasidium botryosum (strain FD-172 SS1)</name>
    <dbReference type="NCBI Taxonomy" id="930990"/>
    <lineage>
        <taxon>Eukaryota</taxon>
        <taxon>Fungi</taxon>
        <taxon>Dikarya</taxon>
        <taxon>Basidiomycota</taxon>
        <taxon>Agaricomycotina</taxon>
        <taxon>Agaricomycetes</taxon>
        <taxon>Cantharellales</taxon>
        <taxon>Botryobasidiaceae</taxon>
        <taxon>Botryobasidium</taxon>
    </lineage>
</organism>
<keyword evidence="4 8" id="KW-0560">Oxidoreductase</keyword>
<accession>A0A067M7R8</accession>
<dbReference type="GO" id="GO:0020037">
    <property type="term" value="F:heme binding"/>
    <property type="evidence" value="ECO:0007669"/>
    <property type="project" value="InterPro"/>
</dbReference>
<protein>
    <recommendedName>
        <fullName evidence="12">Cytochrome P450</fullName>
    </recommendedName>
</protein>